<dbReference type="Proteomes" id="UP001208567">
    <property type="component" value="Unassembled WGS sequence"/>
</dbReference>
<dbReference type="PANTHER" id="PTHR32256">
    <property type="match status" value="1"/>
</dbReference>
<evidence type="ECO:0008006" key="6">
    <source>
        <dbReference type="Google" id="ProtNLM"/>
    </source>
</evidence>
<keyword evidence="5" id="KW-1185">Reference proteome</keyword>
<gene>
    <name evidence="4" type="ORF">bsdE14_20930</name>
</gene>
<dbReference type="Gene3D" id="2.120.10.30">
    <property type="entry name" value="TolB, C-terminal domain"/>
    <property type="match status" value="1"/>
</dbReference>
<dbReference type="InterPro" id="IPR011042">
    <property type="entry name" value="6-blade_b-propeller_TolB-like"/>
</dbReference>
<name>A0ABQ5N622_9CLOT</name>
<dbReference type="PANTHER" id="PTHR32256:SF17">
    <property type="entry name" value="EGF-LIKE DOMAIN-CONTAINING PROTEIN"/>
    <property type="match status" value="1"/>
</dbReference>
<protein>
    <recommendedName>
        <fullName evidence="6">DUF5050 domain-containing protein</fullName>
    </recommendedName>
</protein>
<organism evidence="4 5">
    <name type="scientific">Clostridium omnivorum</name>
    <dbReference type="NCBI Taxonomy" id="1604902"/>
    <lineage>
        <taxon>Bacteria</taxon>
        <taxon>Bacillati</taxon>
        <taxon>Bacillota</taxon>
        <taxon>Clostridia</taxon>
        <taxon>Eubacteriales</taxon>
        <taxon>Clostridiaceae</taxon>
        <taxon>Clostridium</taxon>
    </lineage>
</organism>
<evidence type="ECO:0000259" key="3">
    <source>
        <dbReference type="Pfam" id="PF16472"/>
    </source>
</evidence>
<evidence type="ECO:0000313" key="4">
    <source>
        <dbReference type="EMBL" id="GLC30683.1"/>
    </source>
</evidence>
<dbReference type="SUPFAM" id="SSF63825">
    <property type="entry name" value="YWTD domain"/>
    <property type="match status" value="1"/>
</dbReference>
<reference evidence="4 5" key="1">
    <citation type="journal article" date="2024" name="Int. J. Syst. Evol. Microbiol.">
        <title>Clostridium omnivorum sp. nov., isolated from anoxic soil under the treatment of reductive soil disinfestation.</title>
        <authorList>
            <person name="Ueki A."/>
            <person name="Tonouchi A."/>
            <person name="Kaku N."/>
            <person name="Honma S."/>
            <person name="Ueki K."/>
        </authorList>
    </citation>
    <scope>NUCLEOTIDE SEQUENCE [LARGE SCALE GENOMIC DNA]</scope>
    <source>
        <strain evidence="4 5">E14</strain>
    </source>
</reference>
<sequence length="616" mass="71020">MFYCKKCKSSIEDSHRYCHGCGAYIGEPAVRADDWQQLENNGDEEIQYEYSEEGKIITLHCEKCDAVVEKYHKYCTNCGRNLENNIRTELIDPKTLDESSIDSEEEVGAIGKYEKKISALINKFFSNKKLVAVTSIFLMSLIVGIYIGKVYFKPVPRYEQDASYKTFAQDKDGMYYSYFIDSQVNELHEKRGVYKAKSDGTNAVKISDKPAAYLNLYKNYIYYINFDDRKIYRMKKDGSDNKKISDEMAISLLVDRGYIYYRDKVAEEAGSTLFRMKLDGSKKVEVTKDALSYNIIDNYIYYSSRASLGEVYRIKTDGSNKTKICKINGVLKYIKDDYIYYSMAQENITDAAQFMYNTTYLNKVKLDGTNSTKLTNEPVYSFYVDKNNIVYFEQFDNQNRDITINLYKVNSDGQGKTKIAEKISSFFYIADDQVFYIDNENQLPYRKDFKGSNSISLLGIDEAAAEKYKIEAIKKQTLPADSVETVNKNIDSMFVVYLGQKGNSKVSEAYNTRVLDMFVQNSGGGKQYVRVTKFINDSATTNLNEVIDMQSDGSRIMYISYKKDGSNYKVENVKFYEGIIEKQDNYSIKYFLVEKKNDTEEKGLEILSINKDNIRS</sequence>
<dbReference type="InterPro" id="IPR053369">
    <property type="entry name" value="SrfA-induced_signal"/>
</dbReference>
<feature type="domain" description="Prolow-density lipoprotein receptor-related protein 1-like beta-propeller" evidence="3">
    <location>
        <begin position="178"/>
        <end position="346"/>
    </location>
</feature>
<evidence type="ECO:0000259" key="2">
    <source>
        <dbReference type="Pfam" id="PF12773"/>
    </source>
</evidence>
<dbReference type="Pfam" id="PF16472">
    <property type="entry name" value="DUF5050"/>
    <property type="match status" value="1"/>
</dbReference>
<dbReference type="InterPro" id="IPR025874">
    <property type="entry name" value="DZR"/>
</dbReference>
<feature type="transmembrane region" description="Helical" evidence="1">
    <location>
        <begin position="130"/>
        <end position="152"/>
    </location>
</feature>
<dbReference type="Pfam" id="PF12773">
    <property type="entry name" value="DZR"/>
    <property type="match status" value="1"/>
</dbReference>
<comment type="caution">
    <text evidence="4">The sequence shown here is derived from an EMBL/GenBank/DDBJ whole genome shotgun (WGS) entry which is preliminary data.</text>
</comment>
<dbReference type="RefSeq" id="WP_264849963.1">
    <property type="nucleotide sequence ID" value="NZ_BRXR01000001.1"/>
</dbReference>
<evidence type="ECO:0000313" key="5">
    <source>
        <dbReference type="Proteomes" id="UP001208567"/>
    </source>
</evidence>
<evidence type="ECO:0000256" key="1">
    <source>
        <dbReference type="SAM" id="Phobius"/>
    </source>
</evidence>
<feature type="domain" description="DZANK-type" evidence="2">
    <location>
        <begin position="4"/>
        <end position="79"/>
    </location>
</feature>
<dbReference type="EMBL" id="BRXR01000001">
    <property type="protein sequence ID" value="GLC30683.1"/>
    <property type="molecule type" value="Genomic_DNA"/>
</dbReference>
<keyword evidence="1" id="KW-0472">Membrane</keyword>
<accession>A0ABQ5N622</accession>
<proteinExistence type="predicted"/>
<keyword evidence="1" id="KW-1133">Transmembrane helix</keyword>
<dbReference type="InterPro" id="IPR032485">
    <property type="entry name" value="LRP1-like_beta_prop"/>
</dbReference>
<keyword evidence="1" id="KW-0812">Transmembrane</keyword>